<gene>
    <name evidence="5" type="ORF">NCTC10485_04536</name>
</gene>
<feature type="domain" description="CdaR GGDEF-like" evidence="4">
    <location>
        <begin position="174"/>
        <end position="281"/>
    </location>
</feature>
<feature type="domain" description="PucR C-terminal helix-turn-helix" evidence="2">
    <location>
        <begin position="331"/>
        <end position="388"/>
    </location>
</feature>
<dbReference type="RefSeq" id="WP_163791889.1">
    <property type="nucleotide sequence ID" value="NZ_AP022604.1"/>
</dbReference>
<dbReference type="Pfam" id="PF13556">
    <property type="entry name" value="HTH_30"/>
    <property type="match status" value="1"/>
</dbReference>
<dbReference type="AlphaFoldDB" id="A0A3S4SCQ3"/>
<accession>A0A3S4SCQ3</accession>
<keyword evidence="6" id="KW-1185">Reference proteome</keyword>
<feature type="domain" description="RsbT co-antagonist protein RsbRD N-terminal" evidence="3">
    <location>
        <begin position="23"/>
        <end position="159"/>
    </location>
</feature>
<dbReference type="InterPro" id="IPR042070">
    <property type="entry name" value="PucR_C-HTH_sf"/>
</dbReference>
<dbReference type="Proteomes" id="UP000282551">
    <property type="component" value="Chromosome"/>
</dbReference>
<evidence type="ECO:0000313" key="5">
    <source>
        <dbReference type="EMBL" id="VEG50218.1"/>
    </source>
</evidence>
<dbReference type="Pfam" id="PF14361">
    <property type="entry name" value="RsbRD_N"/>
    <property type="match status" value="1"/>
</dbReference>
<sequence>MSSVDGDNQLVELGGLLESRVSEIARSVVDSVRTGVAFYRSNDIVTDDDLFETAAGHLRLVFQALQNGATFDTTPASTTGRKRATAGVPMPPVMDAFRVASHHAWTLMVEFAGDHPEISGPALLRATERFWEGQDRYTAAMTAAYHEQATHQVLEDAAEQAALTEALLQGRPLGDHSLWDVAQLLGIPAQGPYVVVAATVPQVGRQALPRIGALLRDIDIFSAWRLLPDLQIGIAHIPTPAALGEMVELLRQVTTTRVGVSPVFADLADTARSLRYARVAMASPTAHDPVGVFDDSILGVAAVSAPEVTRKISEVTLGAFHDLPADEKWTLLDTFAAWLDHDGSPQGAADALFCHPNTVRNRLRRIEEHTGKSLSSPRELAELCLAFEVAARIGEQRPTDPSTD</sequence>
<protein>
    <submittedName>
        <fullName evidence="5">Regulatory protein</fullName>
    </submittedName>
</protein>
<proteinExistence type="inferred from homology"/>
<evidence type="ECO:0000313" key="6">
    <source>
        <dbReference type="Proteomes" id="UP000282551"/>
    </source>
</evidence>
<dbReference type="InterPro" id="IPR025751">
    <property type="entry name" value="RsbRD_N_dom"/>
</dbReference>
<reference evidence="5 6" key="1">
    <citation type="submission" date="2018-12" db="EMBL/GenBank/DDBJ databases">
        <authorList>
            <consortium name="Pathogen Informatics"/>
        </authorList>
    </citation>
    <scope>NUCLEOTIDE SEQUENCE [LARGE SCALE GENOMIC DNA]</scope>
    <source>
        <strain evidence="5 6">NCTC10485</strain>
    </source>
</reference>
<dbReference type="PANTHER" id="PTHR33744">
    <property type="entry name" value="CARBOHYDRATE DIACID REGULATOR"/>
    <property type="match status" value="1"/>
</dbReference>
<dbReference type="PANTHER" id="PTHR33744:SF1">
    <property type="entry name" value="DNA-BINDING TRANSCRIPTIONAL ACTIVATOR ADER"/>
    <property type="match status" value="1"/>
</dbReference>
<organism evidence="5 6">
    <name type="scientific">Mycolicibacterium chitae</name>
    <name type="common">Mycobacterium chitae</name>
    <dbReference type="NCBI Taxonomy" id="1792"/>
    <lineage>
        <taxon>Bacteria</taxon>
        <taxon>Bacillati</taxon>
        <taxon>Actinomycetota</taxon>
        <taxon>Actinomycetes</taxon>
        <taxon>Mycobacteriales</taxon>
        <taxon>Mycobacteriaceae</taxon>
        <taxon>Mycolicibacterium</taxon>
    </lineage>
</organism>
<comment type="similarity">
    <text evidence="1">Belongs to the CdaR family.</text>
</comment>
<dbReference type="InterPro" id="IPR025736">
    <property type="entry name" value="PucR_C-HTH_dom"/>
</dbReference>
<name>A0A3S4SCQ3_MYCCI</name>
<evidence type="ECO:0000259" key="4">
    <source>
        <dbReference type="Pfam" id="PF17853"/>
    </source>
</evidence>
<dbReference type="InterPro" id="IPR051448">
    <property type="entry name" value="CdaR-like_regulators"/>
</dbReference>
<dbReference type="EMBL" id="LR134355">
    <property type="protein sequence ID" value="VEG50218.1"/>
    <property type="molecule type" value="Genomic_DNA"/>
</dbReference>
<dbReference type="Gene3D" id="1.10.10.2840">
    <property type="entry name" value="PucR C-terminal helix-turn-helix domain"/>
    <property type="match status" value="1"/>
</dbReference>
<evidence type="ECO:0000256" key="1">
    <source>
        <dbReference type="ARBA" id="ARBA00006754"/>
    </source>
</evidence>
<evidence type="ECO:0000259" key="2">
    <source>
        <dbReference type="Pfam" id="PF13556"/>
    </source>
</evidence>
<dbReference type="Pfam" id="PF17853">
    <property type="entry name" value="GGDEF_2"/>
    <property type="match status" value="1"/>
</dbReference>
<dbReference type="InterPro" id="IPR041522">
    <property type="entry name" value="CdaR_GGDEF"/>
</dbReference>
<evidence type="ECO:0000259" key="3">
    <source>
        <dbReference type="Pfam" id="PF14361"/>
    </source>
</evidence>